<dbReference type="InterPro" id="IPR010982">
    <property type="entry name" value="Lambda_DNA-bd_dom_sf"/>
</dbReference>
<dbReference type="CDD" id="cd00093">
    <property type="entry name" value="HTH_XRE"/>
    <property type="match status" value="1"/>
</dbReference>
<dbReference type="SUPFAM" id="SSF47413">
    <property type="entry name" value="lambda repressor-like DNA-binding domains"/>
    <property type="match status" value="1"/>
</dbReference>
<dbReference type="RefSeq" id="WP_015648458.1">
    <property type="nucleotide sequence ID" value="NZ_CP008857.1"/>
</dbReference>
<name>A0A9P1VUX5_PSEAI</name>
<evidence type="ECO:0000313" key="3">
    <source>
        <dbReference type="Proteomes" id="UP000045039"/>
    </source>
</evidence>
<proteinExistence type="predicted"/>
<dbReference type="GO" id="GO:0003677">
    <property type="term" value="F:DNA binding"/>
    <property type="evidence" value="ECO:0007669"/>
    <property type="project" value="InterPro"/>
</dbReference>
<reference evidence="3" key="1">
    <citation type="submission" date="2015-06" db="EMBL/GenBank/DDBJ databases">
        <authorList>
            <person name="Radhakrishnan Rajesh"/>
            <person name="Underwood Anthony"/>
            <person name="Al-Shahib Ali"/>
        </authorList>
    </citation>
    <scope>NUCLEOTIDE SEQUENCE [LARGE SCALE GENOMIC DNA]</scope>
    <source>
        <strain evidence="3">P19_London_7_VIM_2_05_10</strain>
    </source>
</reference>
<protein>
    <submittedName>
        <fullName evidence="2">Helix-turn-helix domain protein</fullName>
    </submittedName>
</protein>
<sequence length="87" mass="9973">MSLEQLAVLTDSSKSYLWELENRDKPNPSLDKVTKIATALNLTPEALLGTASPDLAAEADKAFFRKYQELDDKDKERLRKMVDDWWS</sequence>
<organism evidence="2 3">
    <name type="scientific">Pseudomonas aeruginosa</name>
    <dbReference type="NCBI Taxonomy" id="287"/>
    <lineage>
        <taxon>Bacteria</taxon>
        <taxon>Pseudomonadati</taxon>
        <taxon>Pseudomonadota</taxon>
        <taxon>Gammaproteobacteria</taxon>
        <taxon>Pseudomonadales</taxon>
        <taxon>Pseudomonadaceae</taxon>
        <taxon>Pseudomonas</taxon>
    </lineage>
</organism>
<evidence type="ECO:0000259" key="1">
    <source>
        <dbReference type="PROSITE" id="PS50943"/>
    </source>
</evidence>
<dbReference type="PROSITE" id="PS50943">
    <property type="entry name" value="HTH_CROC1"/>
    <property type="match status" value="1"/>
</dbReference>
<dbReference type="EMBL" id="CVVU01000078">
    <property type="protein sequence ID" value="CRO40157.1"/>
    <property type="molecule type" value="Genomic_DNA"/>
</dbReference>
<accession>A0A9P1VUX5</accession>
<comment type="caution">
    <text evidence="2">The sequence shown here is derived from an EMBL/GenBank/DDBJ whole genome shotgun (WGS) entry which is preliminary data.</text>
</comment>
<gene>
    <name evidence="2" type="ORF">PAERUG_P19_London_7_VIM_2_05_10_01544</name>
</gene>
<dbReference type="Proteomes" id="UP000045039">
    <property type="component" value="Unassembled WGS sequence"/>
</dbReference>
<dbReference type="AlphaFoldDB" id="A0A9P1VUX5"/>
<evidence type="ECO:0000313" key="2">
    <source>
        <dbReference type="EMBL" id="CRO40157.1"/>
    </source>
</evidence>
<dbReference type="Gene3D" id="1.10.260.40">
    <property type="entry name" value="lambda repressor-like DNA-binding domains"/>
    <property type="match status" value="1"/>
</dbReference>
<feature type="domain" description="HTH cro/C1-type" evidence="1">
    <location>
        <begin position="1"/>
        <end position="47"/>
    </location>
</feature>
<dbReference type="Pfam" id="PF01381">
    <property type="entry name" value="HTH_3"/>
    <property type="match status" value="1"/>
</dbReference>
<dbReference type="InterPro" id="IPR001387">
    <property type="entry name" value="Cro/C1-type_HTH"/>
</dbReference>